<reference evidence="2" key="1">
    <citation type="journal article" date="2019" name="Int. J. Syst. Evol. Microbiol.">
        <title>The Global Catalogue of Microorganisms (GCM) 10K type strain sequencing project: providing services to taxonomists for standard genome sequencing and annotation.</title>
        <authorList>
            <consortium name="The Broad Institute Genomics Platform"/>
            <consortium name="The Broad Institute Genome Sequencing Center for Infectious Disease"/>
            <person name="Wu L."/>
            <person name="Ma J."/>
        </authorList>
    </citation>
    <scope>NUCLEOTIDE SEQUENCE [LARGE SCALE GENOMIC DNA]</scope>
    <source>
        <strain evidence="2">JCM 4087</strain>
    </source>
</reference>
<protein>
    <submittedName>
        <fullName evidence="1">Ferritin-like domain-containing protein</fullName>
    </submittedName>
</protein>
<accession>A0ABW1EB35</accession>
<evidence type="ECO:0000313" key="1">
    <source>
        <dbReference type="EMBL" id="MFC5861435.1"/>
    </source>
</evidence>
<dbReference type="InterPro" id="IPR052965">
    <property type="entry name" value="Pigment-catalase-like"/>
</dbReference>
<dbReference type="PROSITE" id="PS51318">
    <property type="entry name" value="TAT"/>
    <property type="match status" value="1"/>
</dbReference>
<dbReference type="InterPro" id="IPR009078">
    <property type="entry name" value="Ferritin-like_SF"/>
</dbReference>
<dbReference type="SUPFAM" id="SSF47240">
    <property type="entry name" value="Ferritin-like"/>
    <property type="match status" value="1"/>
</dbReference>
<name>A0ABW1EB35_9BACT</name>
<dbReference type="RefSeq" id="WP_263333699.1">
    <property type="nucleotide sequence ID" value="NZ_JAGSYH010000002.1"/>
</dbReference>
<gene>
    <name evidence="1" type="ORF">ACFPT7_03960</name>
</gene>
<dbReference type="Pfam" id="PF13668">
    <property type="entry name" value="Ferritin_2"/>
    <property type="match status" value="1"/>
</dbReference>
<dbReference type="InterPro" id="IPR006311">
    <property type="entry name" value="TAT_signal"/>
</dbReference>
<evidence type="ECO:0000313" key="2">
    <source>
        <dbReference type="Proteomes" id="UP001596091"/>
    </source>
</evidence>
<dbReference type="EMBL" id="JBHSPH010000001">
    <property type="protein sequence ID" value="MFC5861435.1"/>
    <property type="molecule type" value="Genomic_DNA"/>
</dbReference>
<keyword evidence="2" id="KW-1185">Reference proteome</keyword>
<dbReference type="PANTHER" id="PTHR31694:SF26">
    <property type="entry name" value="OS05G0151100 PROTEIN"/>
    <property type="match status" value="1"/>
</dbReference>
<proteinExistence type="predicted"/>
<dbReference type="PANTHER" id="PTHR31694">
    <property type="entry name" value="DESICCATION-LIKE PROTEIN"/>
    <property type="match status" value="1"/>
</dbReference>
<organism evidence="1 2">
    <name type="scientific">Acidicapsa dinghuensis</name>
    <dbReference type="NCBI Taxonomy" id="2218256"/>
    <lineage>
        <taxon>Bacteria</taxon>
        <taxon>Pseudomonadati</taxon>
        <taxon>Acidobacteriota</taxon>
        <taxon>Terriglobia</taxon>
        <taxon>Terriglobales</taxon>
        <taxon>Acidobacteriaceae</taxon>
        <taxon>Acidicapsa</taxon>
    </lineage>
</organism>
<sequence>MATAETQILDDVIAMSRRRMVRAGSTALAGLMFGGIAAKAQSTLTDADYLNFALNLEYLEAEFYTLAYAGQTIDQIGIGIGAGSSATGGGTVTVKPAGAASCKVAFTIPAVASYAQEIAGEEQKHVQFLRSALGSAAVAQPNIDLYNSFNAAAAAAGIGPSFDPFSSDIAFLLGAYIFEDVGVTAYHGAAASLTSSANLVAAVGIHAVEAYHAGLIRTTLWGLDQATPSAGIAATATKISNLRETLDGSNNDDVGLGTVSDSLNGSSAQYTASTIVNADSNSIGFSRTAQQVLNIVYASPSGTKGGFYPNGLNGNVS</sequence>
<comment type="caution">
    <text evidence="1">The sequence shown here is derived from an EMBL/GenBank/DDBJ whole genome shotgun (WGS) entry which is preliminary data.</text>
</comment>
<dbReference type="Proteomes" id="UP001596091">
    <property type="component" value="Unassembled WGS sequence"/>
</dbReference>